<proteinExistence type="predicted"/>
<name>A0A9P3H2P0_9FUNG</name>
<evidence type="ECO:0000313" key="3">
    <source>
        <dbReference type="EMBL" id="GJJ69006.1"/>
    </source>
</evidence>
<feature type="transmembrane region" description="Helical" evidence="2">
    <location>
        <begin position="37"/>
        <end position="54"/>
    </location>
</feature>
<feature type="compositionally biased region" description="Polar residues" evidence="1">
    <location>
        <begin position="497"/>
        <end position="508"/>
    </location>
</feature>
<reference evidence="3" key="2">
    <citation type="journal article" date="2022" name="Microbiol. Resour. Announc.">
        <title>Whole-Genome Sequence of Entomortierella parvispora E1425, a Mucoromycotan Fungus Associated with Burkholderiaceae-Related Endosymbiotic Bacteria.</title>
        <authorList>
            <person name="Herlambang A."/>
            <person name="Guo Y."/>
            <person name="Takashima Y."/>
            <person name="Narisawa K."/>
            <person name="Ohta H."/>
            <person name="Nishizawa T."/>
        </authorList>
    </citation>
    <scope>NUCLEOTIDE SEQUENCE</scope>
    <source>
        <strain evidence="3">E1425</strain>
    </source>
</reference>
<accession>A0A9P3H2P0</accession>
<evidence type="ECO:0000313" key="4">
    <source>
        <dbReference type="Proteomes" id="UP000827284"/>
    </source>
</evidence>
<evidence type="ECO:0000256" key="1">
    <source>
        <dbReference type="SAM" id="MobiDB-lite"/>
    </source>
</evidence>
<keyword evidence="2" id="KW-0472">Membrane</keyword>
<protein>
    <submittedName>
        <fullName evidence="3">Uncharacterized protein</fullName>
    </submittedName>
</protein>
<keyword evidence="2" id="KW-0812">Transmembrane</keyword>
<keyword evidence="4" id="KW-1185">Reference proteome</keyword>
<feature type="compositionally biased region" description="Low complexity" evidence="1">
    <location>
        <begin position="535"/>
        <end position="548"/>
    </location>
</feature>
<reference evidence="3" key="1">
    <citation type="submission" date="2021-11" db="EMBL/GenBank/DDBJ databases">
        <authorList>
            <person name="Herlambang A."/>
            <person name="Guo Y."/>
            <person name="Takashima Y."/>
            <person name="Nishizawa T."/>
        </authorList>
    </citation>
    <scope>NUCLEOTIDE SEQUENCE</scope>
    <source>
        <strain evidence="3">E1425</strain>
    </source>
</reference>
<sequence length="739" mass="81577">MGFSPNGVLKASLWLQAAALLVSTSLLADAGAWIGAIVTAIGFSFVIVGIGAAHKKSLGYLYCYATLVGVWELLAIVHTLILCGLIVLPEELIEPSLIVGQKIVDNANDPSQIVIPSLFAVQGGSWCISLVTLVCLRVAVQDPALGFEIQDPKQKCMGMVGGAKGAYSLESALRGARNRHPENSPRSSGRLSQKFFGFGPSSSVAPAPEEDLFGEPSMGRRISAIDDSDIDRAKEYDSQIQKYKSWTGTEKRISLDSNVIYYPSHQRISQVTVTFRDENNLEQGGVASPSRPIEAKTVFINSHNYGLDELEFDQPGESLSELIFKAVSPISAEPTNEAIRSMPSKTVDRVRMSDDSEERSETETKAESPTLSTTTTLQQDYAIVDESIADLQGPQSSLPISVDLSTHQIVQMEKLQKQRQQYLPAWQTMMRLDHEEDEVEEAGNAGEGRIRHPPPLSASSYNPPIVIPARRSSINDCSQLSTEDSGFHVNGDVPDQETATVPASSQARSPKPSLASLPLQYWRSRSSNTGSEDVASASSPSTPTSSSPFSLVNTFAKKIKQGTVALATPPTPMPIPQIVLHPDEEDGEPARVLSERDIEYLSTMPPAPLRPLVPQWDEEDPGDDEEDYYDHDGNEGYDYEDYHHPVEEDYDDHDQDDSDYNVQDEAEVQRYHQQRQLRYQKQLDQLHQLQEAEADDIVESQLEVQEEFNKDERGTKAEYDPYALDVPINLEIDLQGLEQ</sequence>
<feature type="compositionally biased region" description="Basic and acidic residues" evidence="1">
    <location>
        <begin position="630"/>
        <end position="647"/>
    </location>
</feature>
<gene>
    <name evidence="3" type="ORF">EMPS_01352</name>
</gene>
<feature type="compositionally biased region" description="Basic and acidic residues" evidence="1">
    <location>
        <begin position="346"/>
        <end position="366"/>
    </location>
</feature>
<dbReference type="AlphaFoldDB" id="A0A9P3H2P0"/>
<dbReference type="OrthoDB" id="2414229at2759"/>
<feature type="compositionally biased region" description="Acidic residues" evidence="1">
    <location>
        <begin position="648"/>
        <end position="659"/>
    </location>
</feature>
<evidence type="ECO:0000256" key="2">
    <source>
        <dbReference type="SAM" id="Phobius"/>
    </source>
</evidence>
<organism evidence="3 4">
    <name type="scientific">Entomortierella parvispora</name>
    <dbReference type="NCBI Taxonomy" id="205924"/>
    <lineage>
        <taxon>Eukaryota</taxon>
        <taxon>Fungi</taxon>
        <taxon>Fungi incertae sedis</taxon>
        <taxon>Mucoromycota</taxon>
        <taxon>Mortierellomycotina</taxon>
        <taxon>Mortierellomycetes</taxon>
        <taxon>Mortierellales</taxon>
        <taxon>Mortierellaceae</taxon>
        <taxon>Entomortierella</taxon>
    </lineage>
</organism>
<keyword evidence="2" id="KW-1133">Transmembrane helix</keyword>
<feature type="region of interest" description="Disordered" evidence="1">
    <location>
        <begin position="336"/>
        <end position="376"/>
    </location>
</feature>
<feature type="compositionally biased region" description="Acidic residues" evidence="1">
    <location>
        <begin position="616"/>
        <end position="629"/>
    </location>
</feature>
<feature type="region of interest" description="Disordered" evidence="1">
    <location>
        <begin position="436"/>
        <end position="464"/>
    </location>
</feature>
<dbReference type="Proteomes" id="UP000827284">
    <property type="component" value="Unassembled WGS sequence"/>
</dbReference>
<feature type="region of interest" description="Disordered" evidence="1">
    <location>
        <begin position="477"/>
        <end position="549"/>
    </location>
</feature>
<dbReference type="EMBL" id="BQFW01000002">
    <property type="protein sequence ID" value="GJJ69006.1"/>
    <property type="molecule type" value="Genomic_DNA"/>
</dbReference>
<comment type="caution">
    <text evidence="3">The sequence shown here is derived from an EMBL/GenBank/DDBJ whole genome shotgun (WGS) entry which is preliminary data.</text>
</comment>
<feature type="transmembrane region" description="Helical" evidence="2">
    <location>
        <begin position="61"/>
        <end position="88"/>
    </location>
</feature>
<feature type="region of interest" description="Disordered" evidence="1">
    <location>
        <begin position="603"/>
        <end position="659"/>
    </location>
</feature>